<dbReference type="AlphaFoldDB" id="A0A9R1TTR6"/>
<sequence length="620" mass="70731">MEDTKSENSVTMEQQVQQDSSSWGEWTIIHDDKEHNSQNPVAGFPEGKPKELDGDDDKERECHIDEEAREVIEEIDPTTLESSVASVTPREEDSDGISVITESDRGDSEIKGDITKYIDSEQTIPRFGLYTNFIAACCLAAAIGFGIGCVVGNGKPQLPSANVQVSLKPTLRRVEELNTDASGEISITTESESFDPTLNAPNIVNQEPTSHDILQHLTQENDQNLNIRKFEQIPAFRNSLQKLKLSLETLCSLIDQNQRVNYENVCSKNSRIFEVIKLKGTVEYIVNEFGYKEDASMKQFIESIDSKIETTVASFLDRLSKMVEKMRGRLFQRLCLIRNTYDNGAKIQEVLDGRLISLENCNSHKIPNPDKKRKTNKWKGRGIDSASGEIPGMESLKMEESAELPDVNKNKRRNHKSEEFRKSKCHISNEETLGDYSSEKNDIKKFKSSQGSKDDLNEWKDFYSSEQVKNLGKNHAKSKKKYQKQSKESNENSSEEKNFNTLDEQKENRGGYKKDFKPSKKYGTPKGEPKENFVEKKHGNNYDASDESNKGQGDSVCYSKKCSKPYDNDEKNHRRGSGKNGQWQFERAQGRRQYRSDEEDIYGVWYDNRAKARERARLSF</sequence>
<feature type="compositionally biased region" description="Basic and acidic residues" evidence="1">
    <location>
        <begin position="527"/>
        <end position="540"/>
    </location>
</feature>
<feature type="region of interest" description="Disordered" evidence="1">
    <location>
        <begin position="1"/>
        <end position="58"/>
    </location>
</feature>
<feature type="compositionally biased region" description="Basic and acidic residues" evidence="1">
    <location>
        <begin position="485"/>
        <end position="518"/>
    </location>
</feature>
<evidence type="ECO:0000256" key="1">
    <source>
        <dbReference type="SAM" id="MobiDB-lite"/>
    </source>
</evidence>
<reference evidence="3" key="1">
    <citation type="submission" date="2025-08" db="UniProtKB">
        <authorList>
            <consortium name="RefSeq"/>
        </authorList>
    </citation>
    <scope>IDENTIFICATION</scope>
    <source>
        <strain evidence="3">USDA-PBARC FA_bdor</strain>
        <tissue evidence="3">Whole organism</tissue>
    </source>
</reference>
<feature type="region of interest" description="Disordered" evidence="1">
    <location>
        <begin position="466"/>
        <end position="600"/>
    </location>
</feature>
<keyword evidence="2" id="KW-1185">Reference proteome</keyword>
<organism evidence="2 3">
    <name type="scientific">Fopius arisanus</name>
    <dbReference type="NCBI Taxonomy" id="64838"/>
    <lineage>
        <taxon>Eukaryota</taxon>
        <taxon>Metazoa</taxon>
        <taxon>Ecdysozoa</taxon>
        <taxon>Arthropoda</taxon>
        <taxon>Hexapoda</taxon>
        <taxon>Insecta</taxon>
        <taxon>Pterygota</taxon>
        <taxon>Neoptera</taxon>
        <taxon>Endopterygota</taxon>
        <taxon>Hymenoptera</taxon>
        <taxon>Apocrita</taxon>
        <taxon>Ichneumonoidea</taxon>
        <taxon>Braconidae</taxon>
        <taxon>Opiinae</taxon>
        <taxon>Fopius</taxon>
    </lineage>
</organism>
<accession>A0A9R1TTR6</accession>
<dbReference type="Proteomes" id="UP000694866">
    <property type="component" value="Unplaced"/>
</dbReference>
<name>A0A9R1TTR6_9HYME</name>
<protein>
    <submittedName>
        <fullName evidence="3">Uncharacterized protein</fullName>
    </submittedName>
</protein>
<dbReference type="OrthoDB" id="7687339at2759"/>
<feature type="compositionally biased region" description="Polar residues" evidence="1">
    <location>
        <begin position="7"/>
        <end position="24"/>
    </location>
</feature>
<dbReference type="RefSeq" id="XP_011314613.1">
    <property type="nucleotide sequence ID" value="XM_011316311.1"/>
</dbReference>
<feature type="compositionally biased region" description="Basic residues" evidence="1">
    <location>
        <begin position="472"/>
        <end position="484"/>
    </location>
</feature>
<feature type="compositionally biased region" description="Basic residues" evidence="1">
    <location>
        <begin position="371"/>
        <end position="380"/>
    </location>
</feature>
<dbReference type="KEGG" id="fas:105273713"/>
<feature type="region of interest" description="Disordered" evidence="1">
    <location>
        <begin position="364"/>
        <end position="423"/>
    </location>
</feature>
<gene>
    <name evidence="3" type="primary">LOC105273713</name>
</gene>
<evidence type="ECO:0000313" key="3">
    <source>
        <dbReference type="RefSeq" id="XP_011314613.1"/>
    </source>
</evidence>
<feature type="compositionally biased region" description="Basic and acidic residues" evidence="1">
    <location>
        <begin position="47"/>
        <end position="58"/>
    </location>
</feature>
<evidence type="ECO:0000313" key="2">
    <source>
        <dbReference type="Proteomes" id="UP000694866"/>
    </source>
</evidence>
<proteinExistence type="predicted"/>
<dbReference type="GeneID" id="105273713"/>